<proteinExistence type="predicted"/>
<feature type="transmembrane region" description="Helical" evidence="1">
    <location>
        <begin position="32"/>
        <end position="54"/>
    </location>
</feature>
<name>A0A932HZN1_UNCTE</name>
<evidence type="ECO:0000313" key="3">
    <source>
        <dbReference type="Proteomes" id="UP000782312"/>
    </source>
</evidence>
<dbReference type="EMBL" id="JACPUR010000034">
    <property type="protein sequence ID" value="MBI3128611.1"/>
    <property type="molecule type" value="Genomic_DNA"/>
</dbReference>
<evidence type="ECO:0000313" key="2">
    <source>
        <dbReference type="EMBL" id="MBI3128611.1"/>
    </source>
</evidence>
<gene>
    <name evidence="2" type="ORF">HYZ11_13485</name>
</gene>
<protein>
    <submittedName>
        <fullName evidence="2">Uncharacterized protein</fullName>
    </submittedName>
</protein>
<sequence>MFRLWFTGYLAAGLGAVLLFMPWFYEEKDARLFTAIGPTFLVVGFIFLGVAYAIRRFRA</sequence>
<evidence type="ECO:0000256" key="1">
    <source>
        <dbReference type="SAM" id="Phobius"/>
    </source>
</evidence>
<keyword evidence="1" id="KW-1133">Transmembrane helix</keyword>
<accession>A0A932HZN1</accession>
<keyword evidence="1" id="KW-0472">Membrane</keyword>
<organism evidence="2 3">
    <name type="scientific">Tectimicrobiota bacterium</name>
    <dbReference type="NCBI Taxonomy" id="2528274"/>
    <lineage>
        <taxon>Bacteria</taxon>
        <taxon>Pseudomonadati</taxon>
        <taxon>Nitrospinota/Tectimicrobiota group</taxon>
        <taxon>Candidatus Tectimicrobiota</taxon>
    </lineage>
</organism>
<dbReference type="AlphaFoldDB" id="A0A932HZN1"/>
<keyword evidence="1" id="KW-0812">Transmembrane</keyword>
<dbReference type="Proteomes" id="UP000782312">
    <property type="component" value="Unassembled WGS sequence"/>
</dbReference>
<comment type="caution">
    <text evidence="2">The sequence shown here is derived from an EMBL/GenBank/DDBJ whole genome shotgun (WGS) entry which is preliminary data.</text>
</comment>
<reference evidence="2" key="1">
    <citation type="submission" date="2020-07" db="EMBL/GenBank/DDBJ databases">
        <title>Huge and variable diversity of episymbiotic CPR bacteria and DPANN archaea in groundwater ecosystems.</title>
        <authorList>
            <person name="He C.Y."/>
            <person name="Keren R."/>
            <person name="Whittaker M."/>
            <person name="Farag I.F."/>
            <person name="Doudna J."/>
            <person name="Cate J.H.D."/>
            <person name="Banfield J.F."/>
        </authorList>
    </citation>
    <scope>NUCLEOTIDE SEQUENCE</scope>
    <source>
        <strain evidence="2">NC_groundwater_763_Ag_S-0.2um_68_21</strain>
    </source>
</reference>
<feature type="transmembrane region" description="Helical" evidence="1">
    <location>
        <begin position="6"/>
        <end position="25"/>
    </location>
</feature>